<dbReference type="PROSITE" id="PS51257">
    <property type="entry name" value="PROKAR_LIPOPROTEIN"/>
    <property type="match status" value="1"/>
</dbReference>
<organism evidence="1">
    <name type="scientific">hydrothermal vent metagenome</name>
    <dbReference type="NCBI Taxonomy" id="652676"/>
    <lineage>
        <taxon>unclassified sequences</taxon>
        <taxon>metagenomes</taxon>
        <taxon>ecological metagenomes</taxon>
    </lineage>
</organism>
<sequence>MLLRNSLIAVGLLSLMTLTGCAGKKEIFYWGDYENLIYGMYIEPGTADSTTQISKLSADIQQAEAKDMPIAPGINAHLGYMYALEGDIGQAKAAFLTEKTLFPESASFIDGMMSRIDGVKK</sequence>
<gene>
    <name evidence="1" type="ORF">MGWOODY_Tha2176</name>
</gene>
<accession>A0A160TEC2</accession>
<dbReference type="AlphaFoldDB" id="A0A160TEC2"/>
<dbReference type="InterPro" id="IPR014508">
    <property type="entry name" value="UCP020555_TPR-like"/>
</dbReference>
<name>A0A160TEC2_9ZZZZ</name>
<dbReference type="Pfam" id="PF16068">
    <property type="entry name" value="DUF4810"/>
    <property type="match status" value="1"/>
</dbReference>
<dbReference type="EMBL" id="CZQC01000050">
    <property type="protein sequence ID" value="CUS41657.1"/>
    <property type="molecule type" value="Genomic_DNA"/>
</dbReference>
<reference evidence="1" key="1">
    <citation type="submission" date="2015-10" db="EMBL/GenBank/DDBJ databases">
        <authorList>
            <person name="Gilbert D.G."/>
        </authorList>
    </citation>
    <scope>NUCLEOTIDE SEQUENCE</scope>
</reference>
<dbReference type="PIRSF" id="PIRSF020555">
    <property type="entry name" value="UCP020555"/>
    <property type="match status" value="1"/>
</dbReference>
<protein>
    <submittedName>
        <fullName evidence="1">Probable lipoprotein</fullName>
    </submittedName>
</protein>
<evidence type="ECO:0000313" key="1">
    <source>
        <dbReference type="EMBL" id="CUS41657.1"/>
    </source>
</evidence>
<proteinExistence type="predicted"/>
<keyword evidence="1" id="KW-0449">Lipoprotein</keyword>